<comment type="caution">
    <text evidence="2">The sequence shown here is derived from an EMBL/GenBank/DDBJ whole genome shotgun (WGS) entry which is preliminary data.</text>
</comment>
<dbReference type="Gene3D" id="1.20.1250.20">
    <property type="entry name" value="MFS general substrate transporter like domains"/>
    <property type="match status" value="1"/>
</dbReference>
<feature type="transmembrane region" description="Helical" evidence="1">
    <location>
        <begin position="78"/>
        <end position="97"/>
    </location>
</feature>
<accession>A0ABY2FFU7</accession>
<evidence type="ECO:0000256" key="1">
    <source>
        <dbReference type="SAM" id="Phobius"/>
    </source>
</evidence>
<evidence type="ECO:0008006" key="4">
    <source>
        <dbReference type="Google" id="ProtNLM"/>
    </source>
</evidence>
<dbReference type="SUPFAM" id="SSF103473">
    <property type="entry name" value="MFS general substrate transporter"/>
    <property type="match status" value="1"/>
</dbReference>
<dbReference type="EMBL" id="SODU01000002">
    <property type="protein sequence ID" value="TDW90072.1"/>
    <property type="molecule type" value="Genomic_DNA"/>
</dbReference>
<keyword evidence="1" id="KW-0812">Transmembrane</keyword>
<evidence type="ECO:0000313" key="2">
    <source>
        <dbReference type="EMBL" id="TDW90072.1"/>
    </source>
</evidence>
<gene>
    <name evidence="2" type="ORF">EV137_3878</name>
</gene>
<dbReference type="RefSeq" id="WP_238175415.1">
    <property type="nucleotide sequence ID" value="NZ_SODU01000002.1"/>
</dbReference>
<keyword evidence="1" id="KW-0472">Membrane</keyword>
<sequence>MAGDPIRQRFLLLGLAFALAYGPLTIAATERVAEEEQGLASGVLTTSFQFGSALGLAAVAAVLAAGDELTAGGFRTGLAVPLAGAVLGVVTACIPVRERAGANS</sequence>
<evidence type="ECO:0000313" key="3">
    <source>
        <dbReference type="Proteomes" id="UP000295060"/>
    </source>
</evidence>
<reference evidence="2 3" key="1">
    <citation type="submission" date="2019-03" db="EMBL/GenBank/DDBJ databases">
        <title>Genomic Encyclopedia of Type Strains, Phase III (KMG-III): the genomes of soil and plant-associated and newly described type strains.</title>
        <authorList>
            <person name="Whitman W."/>
        </authorList>
    </citation>
    <scope>NUCLEOTIDE SEQUENCE [LARGE SCALE GENOMIC DNA]</scope>
    <source>
        <strain evidence="2 3">VKMAc-2574</strain>
    </source>
</reference>
<protein>
    <recommendedName>
        <fullName evidence="4">MFS transporter</fullName>
    </recommendedName>
</protein>
<name>A0ABY2FFU7_9ACTN</name>
<dbReference type="InterPro" id="IPR036259">
    <property type="entry name" value="MFS_trans_sf"/>
</dbReference>
<keyword evidence="3" id="KW-1185">Reference proteome</keyword>
<keyword evidence="1" id="KW-1133">Transmembrane helix</keyword>
<proteinExistence type="predicted"/>
<feature type="transmembrane region" description="Helical" evidence="1">
    <location>
        <begin position="43"/>
        <end position="66"/>
    </location>
</feature>
<dbReference type="Proteomes" id="UP000295060">
    <property type="component" value="Unassembled WGS sequence"/>
</dbReference>
<organism evidence="2 3">
    <name type="scientific">Kribbella pratensis</name>
    <dbReference type="NCBI Taxonomy" id="2512112"/>
    <lineage>
        <taxon>Bacteria</taxon>
        <taxon>Bacillati</taxon>
        <taxon>Actinomycetota</taxon>
        <taxon>Actinomycetes</taxon>
        <taxon>Propionibacteriales</taxon>
        <taxon>Kribbellaceae</taxon>
        <taxon>Kribbella</taxon>
    </lineage>
</organism>